<feature type="transmembrane region" description="Helical" evidence="6">
    <location>
        <begin position="257"/>
        <end position="276"/>
    </location>
</feature>
<feature type="transmembrane region" description="Helical" evidence="6">
    <location>
        <begin position="99"/>
        <end position="116"/>
    </location>
</feature>
<dbReference type="InterPro" id="IPR011701">
    <property type="entry name" value="MFS"/>
</dbReference>
<dbReference type="EMBL" id="CAJVPG010000033">
    <property type="protein sequence ID" value="CAG8267870.1"/>
    <property type="molecule type" value="Genomic_DNA"/>
</dbReference>
<evidence type="ECO:0000313" key="9">
    <source>
        <dbReference type="Proteomes" id="UP001152649"/>
    </source>
</evidence>
<dbReference type="InterPro" id="IPR036259">
    <property type="entry name" value="MFS_trans_sf"/>
</dbReference>
<feature type="transmembrane region" description="Helical" evidence="6">
    <location>
        <begin position="334"/>
        <end position="353"/>
    </location>
</feature>
<proteinExistence type="predicted"/>
<gene>
    <name evidence="8" type="ORF">PSALAMII_LOCUS1095</name>
</gene>
<comment type="subcellular location">
    <subcellularLocation>
        <location evidence="1">Membrane</location>
        <topology evidence="1">Multi-pass membrane protein</topology>
    </subcellularLocation>
</comment>
<keyword evidence="4 6" id="KW-0472">Membrane</keyword>
<feature type="transmembrane region" description="Helical" evidence="6">
    <location>
        <begin position="440"/>
        <end position="465"/>
    </location>
</feature>
<feature type="transmembrane region" description="Helical" evidence="6">
    <location>
        <begin position="412"/>
        <end position="434"/>
    </location>
</feature>
<protein>
    <recommendedName>
        <fullName evidence="7">Major facilitator superfamily (MFS) profile domain-containing protein</fullName>
    </recommendedName>
</protein>
<reference evidence="8" key="1">
    <citation type="submission" date="2021-07" db="EMBL/GenBank/DDBJ databases">
        <authorList>
            <person name="Branca A.L. A."/>
        </authorList>
    </citation>
    <scope>NUCLEOTIDE SEQUENCE</scope>
</reference>
<organism evidence="8 9">
    <name type="scientific">Penicillium salamii</name>
    <dbReference type="NCBI Taxonomy" id="1612424"/>
    <lineage>
        <taxon>Eukaryota</taxon>
        <taxon>Fungi</taxon>
        <taxon>Dikarya</taxon>
        <taxon>Ascomycota</taxon>
        <taxon>Pezizomycotina</taxon>
        <taxon>Eurotiomycetes</taxon>
        <taxon>Eurotiomycetidae</taxon>
        <taxon>Eurotiales</taxon>
        <taxon>Aspergillaceae</taxon>
        <taxon>Penicillium</taxon>
    </lineage>
</organism>
<dbReference type="CDD" id="cd17323">
    <property type="entry name" value="MFS_Tpo1_MDR_like"/>
    <property type="match status" value="1"/>
</dbReference>
<feature type="transmembrane region" description="Helical" evidence="6">
    <location>
        <begin position="373"/>
        <end position="396"/>
    </location>
</feature>
<feature type="transmembrane region" description="Helical" evidence="6">
    <location>
        <begin position="167"/>
        <end position="186"/>
    </location>
</feature>
<dbReference type="PANTHER" id="PTHR23502:SF23">
    <property type="entry name" value="FLUCONAZOLE RESISTANCE PROTEIN 1"/>
    <property type="match status" value="1"/>
</dbReference>
<dbReference type="Pfam" id="PF07690">
    <property type="entry name" value="MFS_1"/>
    <property type="match status" value="1"/>
</dbReference>
<dbReference type="GO" id="GO:1990961">
    <property type="term" value="P:xenobiotic detoxification by transmembrane export across the plasma membrane"/>
    <property type="evidence" value="ECO:0007669"/>
    <property type="project" value="TreeGrafter"/>
</dbReference>
<dbReference type="Proteomes" id="UP001152649">
    <property type="component" value="Unassembled WGS sequence"/>
</dbReference>
<dbReference type="AlphaFoldDB" id="A0A9W4I9U4"/>
<dbReference type="InterPro" id="IPR020846">
    <property type="entry name" value="MFS_dom"/>
</dbReference>
<evidence type="ECO:0000256" key="5">
    <source>
        <dbReference type="SAM" id="MobiDB-lite"/>
    </source>
</evidence>
<dbReference type="GO" id="GO:0015244">
    <property type="term" value="F:fluconazole transmembrane transporter activity"/>
    <property type="evidence" value="ECO:0007669"/>
    <property type="project" value="TreeGrafter"/>
</dbReference>
<dbReference type="SUPFAM" id="SSF103473">
    <property type="entry name" value="MFS general substrate transporter"/>
    <property type="match status" value="1"/>
</dbReference>
<evidence type="ECO:0000256" key="6">
    <source>
        <dbReference type="SAM" id="Phobius"/>
    </source>
</evidence>
<evidence type="ECO:0000256" key="2">
    <source>
        <dbReference type="ARBA" id="ARBA00022692"/>
    </source>
</evidence>
<dbReference type="PROSITE" id="PS50850">
    <property type="entry name" value="MFS"/>
    <property type="match status" value="1"/>
</dbReference>
<keyword evidence="3 6" id="KW-1133">Transmembrane helix</keyword>
<comment type="caution">
    <text evidence="8">The sequence shown here is derived from an EMBL/GenBank/DDBJ whole genome shotgun (WGS) entry which is preliminary data.</text>
</comment>
<sequence>MDSIRDSLVGQMLRHHLPSQLRYPEEKQNPDALKSQLYRVNGPLTSNSSPTNRSGVDVTLRQDRDLPSDSKDNTDTILCGWYGEDDPANPHNWSASKKLFAIANVTFCTIVVYMTGPIYAPSQEYFMDEFGTSHEYTVLGLSLFTLGYGVGPLVFSPLSEVPRIGRNLPYVTTFAAFMIVTIPLALPISAPAFMGLRFLQGLLGSPILATGGASLADLYSDQYVPFAMIAWTAASFSAPAIGPIIASAAMPHFGWRFSMWEVLIGSGPVMILLLFWPETSSSTILYRRAACLRKVTGDERIRSAAEIAHAGLHLSDVVRESLLVPARLTVQDPAILFANVYMMLVYGIFYSFFESFPLIYEPMYAFNYLQKSLAFLPLAVGTIAAACCNAAFLYFYRLPRVLSGAPMSPEQVLVPAMVTCFLTPIGLFMFGWSANPAVHWIVSMIGVGLYAFGVFFIFQAIFLYLPKSYPQYAASLFAAADTTRSCFALAAYHFARPMFLNLGIGGGCSLLAGLMVCCIFGLYALFYYGPALRASSRFAKA</sequence>
<dbReference type="Gene3D" id="1.20.1250.20">
    <property type="entry name" value="MFS general substrate transporter like domains"/>
    <property type="match status" value="1"/>
</dbReference>
<feature type="compositionally biased region" description="Basic and acidic residues" evidence="5">
    <location>
        <begin position="60"/>
        <end position="72"/>
    </location>
</feature>
<evidence type="ECO:0000256" key="3">
    <source>
        <dbReference type="ARBA" id="ARBA00022989"/>
    </source>
</evidence>
<dbReference type="GO" id="GO:0005886">
    <property type="term" value="C:plasma membrane"/>
    <property type="evidence" value="ECO:0007669"/>
    <property type="project" value="TreeGrafter"/>
</dbReference>
<dbReference type="OrthoDB" id="3357846at2759"/>
<evidence type="ECO:0000313" key="8">
    <source>
        <dbReference type="EMBL" id="CAG8267870.1"/>
    </source>
</evidence>
<evidence type="ECO:0000256" key="4">
    <source>
        <dbReference type="ARBA" id="ARBA00023136"/>
    </source>
</evidence>
<evidence type="ECO:0000256" key="1">
    <source>
        <dbReference type="ARBA" id="ARBA00004141"/>
    </source>
</evidence>
<feature type="compositionally biased region" description="Polar residues" evidence="5">
    <location>
        <begin position="43"/>
        <end position="54"/>
    </location>
</feature>
<feature type="transmembrane region" description="Helical" evidence="6">
    <location>
        <begin position="136"/>
        <end position="155"/>
    </location>
</feature>
<feature type="region of interest" description="Disordered" evidence="5">
    <location>
        <begin position="41"/>
        <end position="72"/>
    </location>
</feature>
<feature type="domain" description="Major facilitator superfamily (MFS) profile" evidence="7">
    <location>
        <begin position="101"/>
        <end position="533"/>
    </location>
</feature>
<feature type="transmembrane region" description="Helical" evidence="6">
    <location>
        <begin position="504"/>
        <end position="528"/>
    </location>
</feature>
<dbReference type="PANTHER" id="PTHR23502">
    <property type="entry name" value="MAJOR FACILITATOR SUPERFAMILY"/>
    <property type="match status" value="1"/>
</dbReference>
<accession>A0A9W4I9U4</accession>
<feature type="transmembrane region" description="Helical" evidence="6">
    <location>
        <begin position="223"/>
        <end position="245"/>
    </location>
</feature>
<keyword evidence="2 6" id="KW-0812">Transmembrane</keyword>
<keyword evidence="9" id="KW-1185">Reference proteome</keyword>
<evidence type="ECO:0000259" key="7">
    <source>
        <dbReference type="PROSITE" id="PS50850"/>
    </source>
</evidence>
<name>A0A9W4I9U4_9EURO</name>